<feature type="region of interest" description="Disordered" evidence="6">
    <location>
        <begin position="750"/>
        <end position="817"/>
    </location>
</feature>
<reference evidence="8" key="1">
    <citation type="journal article" date="2020" name="Stud. Mycol.">
        <title>101 Dothideomycetes genomes: a test case for predicting lifestyles and emergence of pathogens.</title>
        <authorList>
            <person name="Haridas S."/>
            <person name="Albert R."/>
            <person name="Binder M."/>
            <person name="Bloem J."/>
            <person name="Labutti K."/>
            <person name="Salamov A."/>
            <person name="Andreopoulos B."/>
            <person name="Baker S."/>
            <person name="Barry K."/>
            <person name="Bills G."/>
            <person name="Bluhm B."/>
            <person name="Cannon C."/>
            <person name="Castanera R."/>
            <person name="Culley D."/>
            <person name="Daum C."/>
            <person name="Ezra D."/>
            <person name="Gonzalez J."/>
            <person name="Henrissat B."/>
            <person name="Kuo A."/>
            <person name="Liang C."/>
            <person name="Lipzen A."/>
            <person name="Lutzoni F."/>
            <person name="Magnuson J."/>
            <person name="Mondo S."/>
            <person name="Nolan M."/>
            <person name="Ohm R."/>
            <person name="Pangilinan J."/>
            <person name="Park H.-J."/>
            <person name="Ramirez L."/>
            <person name="Alfaro M."/>
            <person name="Sun H."/>
            <person name="Tritt A."/>
            <person name="Yoshinaga Y."/>
            <person name="Zwiers L.-H."/>
            <person name="Turgeon B."/>
            <person name="Goodwin S."/>
            <person name="Spatafora J."/>
            <person name="Crous P."/>
            <person name="Grigoriev I."/>
        </authorList>
    </citation>
    <scope>NUCLEOTIDE SEQUENCE</scope>
    <source>
        <strain evidence="8">ATCC 74209</strain>
    </source>
</reference>
<feature type="region of interest" description="Disordered" evidence="6">
    <location>
        <begin position="462"/>
        <end position="483"/>
    </location>
</feature>
<comment type="caution">
    <text evidence="8">The sequence shown here is derived from an EMBL/GenBank/DDBJ whole genome shotgun (WGS) entry which is preliminary data.</text>
</comment>
<feature type="compositionally biased region" description="Low complexity" evidence="6">
    <location>
        <begin position="755"/>
        <end position="767"/>
    </location>
</feature>
<dbReference type="GO" id="GO:0005694">
    <property type="term" value="C:chromosome"/>
    <property type="evidence" value="ECO:0007669"/>
    <property type="project" value="UniProtKB-SubCell"/>
</dbReference>
<evidence type="ECO:0000259" key="7">
    <source>
        <dbReference type="PROSITE" id="PS50815"/>
    </source>
</evidence>
<dbReference type="PROSITE" id="PS50815">
    <property type="entry name" value="HORMA"/>
    <property type="match status" value="1"/>
</dbReference>
<dbReference type="InterPro" id="IPR051294">
    <property type="entry name" value="HORMA_MeioticProgression"/>
</dbReference>
<keyword evidence="9" id="KW-1185">Reference proteome</keyword>
<dbReference type="GO" id="GO:0007130">
    <property type="term" value="P:synaptonemal complex assembly"/>
    <property type="evidence" value="ECO:0007669"/>
    <property type="project" value="TreeGrafter"/>
</dbReference>
<dbReference type="AlphaFoldDB" id="A0A9P4MRV2"/>
<evidence type="ECO:0000256" key="1">
    <source>
        <dbReference type="ARBA" id="ARBA00004123"/>
    </source>
</evidence>
<evidence type="ECO:0000256" key="6">
    <source>
        <dbReference type="SAM" id="MobiDB-lite"/>
    </source>
</evidence>
<dbReference type="EMBL" id="ML994028">
    <property type="protein sequence ID" value="KAF2200317.1"/>
    <property type="molecule type" value="Genomic_DNA"/>
</dbReference>
<evidence type="ECO:0000256" key="3">
    <source>
        <dbReference type="ARBA" id="ARBA00022454"/>
    </source>
</evidence>
<dbReference type="SUPFAM" id="SSF46785">
    <property type="entry name" value="Winged helix' DNA-binding domain"/>
    <property type="match status" value="1"/>
</dbReference>
<gene>
    <name evidence="8" type="ORF">GQ43DRAFT_79188</name>
</gene>
<keyword evidence="5" id="KW-0469">Meiosis</keyword>
<accession>A0A9P4MRV2</accession>
<dbReference type="InterPro" id="IPR003511">
    <property type="entry name" value="HORMA_dom"/>
</dbReference>
<dbReference type="Gene3D" id="3.30.900.10">
    <property type="entry name" value="HORMA domain"/>
    <property type="match status" value="1"/>
</dbReference>
<dbReference type="SUPFAM" id="SSF57903">
    <property type="entry name" value="FYVE/PHD zinc finger"/>
    <property type="match status" value="1"/>
</dbReference>
<feature type="region of interest" description="Disordered" evidence="6">
    <location>
        <begin position="313"/>
        <end position="403"/>
    </location>
</feature>
<organism evidence="8 9">
    <name type="scientific">Delitschia confertaspora ATCC 74209</name>
    <dbReference type="NCBI Taxonomy" id="1513339"/>
    <lineage>
        <taxon>Eukaryota</taxon>
        <taxon>Fungi</taxon>
        <taxon>Dikarya</taxon>
        <taxon>Ascomycota</taxon>
        <taxon>Pezizomycotina</taxon>
        <taxon>Dothideomycetes</taxon>
        <taxon>Pleosporomycetidae</taxon>
        <taxon>Pleosporales</taxon>
        <taxon>Delitschiaceae</taxon>
        <taxon>Delitschia</taxon>
    </lineage>
</organism>
<evidence type="ECO:0000313" key="8">
    <source>
        <dbReference type="EMBL" id="KAF2200317.1"/>
    </source>
</evidence>
<protein>
    <recommendedName>
        <fullName evidence="7">HORMA domain-containing protein</fullName>
    </recommendedName>
</protein>
<evidence type="ECO:0000256" key="4">
    <source>
        <dbReference type="ARBA" id="ARBA00023242"/>
    </source>
</evidence>
<dbReference type="PANTHER" id="PTHR48225">
    <property type="entry name" value="HORMA DOMAIN-CONTAINING PROTEIN 1"/>
    <property type="match status" value="1"/>
</dbReference>
<keyword evidence="4" id="KW-0539">Nucleus</keyword>
<dbReference type="Gene3D" id="3.30.40.10">
    <property type="entry name" value="Zinc/RING finger domain, C3HC4 (zinc finger)"/>
    <property type="match status" value="1"/>
</dbReference>
<dbReference type="OrthoDB" id="1928087at2759"/>
<dbReference type="InterPro" id="IPR036390">
    <property type="entry name" value="WH_DNA-bd_sf"/>
</dbReference>
<dbReference type="GO" id="GO:0051598">
    <property type="term" value="P:meiotic recombination checkpoint signaling"/>
    <property type="evidence" value="ECO:0007669"/>
    <property type="project" value="TreeGrafter"/>
</dbReference>
<proteinExistence type="predicted"/>
<dbReference type="Pfam" id="PF02301">
    <property type="entry name" value="HORMA"/>
    <property type="match status" value="1"/>
</dbReference>
<dbReference type="InterPro" id="IPR013083">
    <property type="entry name" value="Znf_RING/FYVE/PHD"/>
</dbReference>
<evidence type="ECO:0000313" key="9">
    <source>
        <dbReference type="Proteomes" id="UP000799536"/>
    </source>
</evidence>
<evidence type="ECO:0000256" key="2">
    <source>
        <dbReference type="ARBA" id="ARBA00004286"/>
    </source>
</evidence>
<keyword evidence="3" id="KW-0158">Chromosome</keyword>
<dbReference type="Proteomes" id="UP000799536">
    <property type="component" value="Unassembled WGS sequence"/>
</dbReference>
<dbReference type="InterPro" id="IPR011011">
    <property type="entry name" value="Znf_FYVE_PHD"/>
</dbReference>
<comment type="subcellular location">
    <subcellularLocation>
        <location evidence="2">Chromosome</location>
    </subcellularLocation>
    <subcellularLocation>
        <location evidence="1">Nucleus</location>
    </subcellularLocation>
</comment>
<name>A0A9P4MRV2_9PLEO</name>
<dbReference type="SUPFAM" id="SSF56019">
    <property type="entry name" value="The spindle assembly checkpoint protein mad2"/>
    <property type="match status" value="1"/>
</dbReference>
<sequence>MATSQSIRPKVSTPLSLVKPTAQEHTIATGQAIQAKQSTEVVQTLLHGSISCLAYLRSLFAEHCFDDQVYEVNNSHCPYNDYASGQNQPRDKKAKGTKMKVLRRGRSNGADQLLDWLENGVFDALRRNVLRAMQLNIFEDPKYPSNIVELYTFSFQYTNTSDKRRELSGVELTGPQGERVTIKEAKHGLQLFIRRMITLCGTLPDLPRKRYINMHLFYTDDYEGDYQPPGFEPSTDSTVFFPNNEWKKTTTECGDMNAGFHTVSLKVSHLHRAVSRRAAESNSDIVVDPALPNNLTYVQAANREGEILGISEAGNTVSKQPENAGKEDAAGRSTSPNSMSGRCASMEGEDSLQLPTTLNRKVTDGMASDGGNQRAEVITYESCSRSPKTPDESGSKRYRSGSPDLLQTKANFTSHGFRQTVEQLLPTAVTGDINGLPRTMDSTMTPYPPDDLRVKERLQRMLEPPTGPGEAGDTQKQLQHMHESQAGYRFDEDTCPIELSQRKLQELQVRRSVRLPSRKQITHVTRRSGPSEVAGEKDIVDCQCGWNEEEYDMIHCSFCDTWQHIHCCGFRGLDDPRIPTDHACYRCLLQEKEAGILPELHHLSLLRRGLHILEEDGFFNDKDFADKLHCDLQAAARLVKHLQKEGYLVAAPGSKKKDFRLTKKARLIINKDEVVMSRMMKQYFDPLTKIGQHFKCPQLQEPNVEDEIAVSPSPKGRESTPQMIPPELAGSGGQAARYPLRHRPLSILATQQTAVVESTPVSSPSSKSGRKRNRGFEEDGDMSTPKSKRKMQSSMTRGTIDVMSPSSKGAATPHGTY</sequence>
<dbReference type="PANTHER" id="PTHR48225:SF7">
    <property type="entry name" value="MEIOSIS-SPECIFIC PROTEIN HOP1"/>
    <property type="match status" value="1"/>
</dbReference>
<evidence type="ECO:0000256" key="5">
    <source>
        <dbReference type="ARBA" id="ARBA00023254"/>
    </source>
</evidence>
<dbReference type="GO" id="GO:0005634">
    <property type="term" value="C:nucleus"/>
    <property type="evidence" value="ECO:0007669"/>
    <property type="project" value="UniProtKB-SubCell"/>
</dbReference>
<feature type="domain" description="HORMA" evidence="7">
    <location>
        <begin position="36"/>
        <end position="267"/>
    </location>
</feature>
<feature type="region of interest" description="Disordered" evidence="6">
    <location>
        <begin position="707"/>
        <end position="734"/>
    </location>
</feature>
<dbReference type="InterPro" id="IPR036570">
    <property type="entry name" value="HORMA_dom_sf"/>
</dbReference>